<feature type="region of interest" description="Disordered" evidence="1">
    <location>
        <begin position="1"/>
        <end position="32"/>
    </location>
</feature>
<evidence type="ECO:0000256" key="1">
    <source>
        <dbReference type="SAM" id="MobiDB-lite"/>
    </source>
</evidence>
<dbReference type="RefSeq" id="WP_154744856.1">
    <property type="nucleotide sequence ID" value="NZ_WLYI01000028.1"/>
</dbReference>
<reference evidence="3 4" key="1">
    <citation type="submission" date="2019-11" db="EMBL/GenBank/DDBJ databases">
        <title>Pseudmonas karstica sp. nov. and Pseudomonas spelaei sp. nov. from caves.</title>
        <authorList>
            <person name="Zeman M."/>
        </authorList>
    </citation>
    <scope>NUCLEOTIDE SEQUENCE [LARGE SCALE GENOMIC DNA]</scope>
    <source>
        <strain evidence="3 4">CCM 7891</strain>
    </source>
</reference>
<evidence type="ECO:0000313" key="3">
    <source>
        <dbReference type="EMBL" id="MTD21261.1"/>
    </source>
</evidence>
<keyword evidence="4" id="KW-1185">Reference proteome</keyword>
<comment type="caution">
    <text evidence="3">The sequence shown here is derived from an EMBL/GenBank/DDBJ whole genome shotgun (WGS) entry which is preliminary data.</text>
</comment>
<proteinExistence type="predicted"/>
<evidence type="ECO:0000313" key="4">
    <source>
        <dbReference type="Proteomes" id="UP000431485"/>
    </source>
</evidence>
<feature type="non-terminal residue" evidence="3">
    <location>
        <position position="1"/>
    </location>
</feature>
<protein>
    <recommendedName>
        <fullName evidence="2">Pierisin-like domain-containing protein</fullName>
    </recommendedName>
</protein>
<dbReference type="EMBL" id="WLYI01000028">
    <property type="protein sequence ID" value="MTD21261.1"/>
    <property type="molecule type" value="Genomic_DNA"/>
</dbReference>
<sequence length="156" mass="17293">PKAEIADPAKTATVDNEEPEQPTKSGSQYLYRGDDKIPTHVFQYGFKSKGDSNDLYLHALDSNDPPSNFISTSPLKHVGINFATQYETRKGFLYTLSKIPGRDVNKELGKLAPFDTEAEIAIQSKINTEDILGATPMKRDGSYVGYSIPNPNRKIK</sequence>
<feature type="domain" description="Pierisin-like" evidence="2">
    <location>
        <begin position="30"/>
        <end position="152"/>
    </location>
</feature>
<dbReference type="AlphaFoldDB" id="A0A7X2RVF5"/>
<dbReference type="OrthoDB" id="6446522at2"/>
<evidence type="ECO:0000259" key="2">
    <source>
        <dbReference type="Pfam" id="PF22596"/>
    </source>
</evidence>
<dbReference type="InterPro" id="IPR054695">
    <property type="entry name" value="Pierisin-like_dom"/>
</dbReference>
<organism evidence="3 4">
    <name type="scientific">Pseudomonas karstica</name>
    <dbReference type="NCBI Taxonomy" id="1055468"/>
    <lineage>
        <taxon>Bacteria</taxon>
        <taxon>Pseudomonadati</taxon>
        <taxon>Pseudomonadota</taxon>
        <taxon>Gammaproteobacteria</taxon>
        <taxon>Pseudomonadales</taxon>
        <taxon>Pseudomonadaceae</taxon>
        <taxon>Pseudomonas</taxon>
    </lineage>
</organism>
<dbReference type="Proteomes" id="UP000431485">
    <property type="component" value="Unassembled WGS sequence"/>
</dbReference>
<dbReference type="SUPFAM" id="SSF56399">
    <property type="entry name" value="ADP-ribosylation"/>
    <property type="match status" value="1"/>
</dbReference>
<dbReference type="Pfam" id="PF22596">
    <property type="entry name" value="Scabin-like"/>
    <property type="match status" value="1"/>
</dbReference>
<gene>
    <name evidence="3" type="ORF">GIR22_19250</name>
</gene>
<dbReference type="Gene3D" id="3.90.210.10">
    <property type="entry name" value="Heat-Labile Enterotoxin, subunit A"/>
    <property type="match status" value="1"/>
</dbReference>
<accession>A0A7X2RVF5</accession>
<name>A0A7X2RVF5_9PSED</name>